<accession>A0A3E2NK94</accession>
<dbReference type="InterPro" id="IPR013766">
    <property type="entry name" value="Thioredoxin_domain"/>
</dbReference>
<dbReference type="EMBL" id="QWDE01000005">
    <property type="protein sequence ID" value="RFZ81405.1"/>
    <property type="molecule type" value="Genomic_DNA"/>
</dbReference>
<comment type="caution">
    <text evidence="3">The sequence shown here is derived from an EMBL/GenBank/DDBJ whole genome shotgun (WGS) entry which is preliminary data.</text>
</comment>
<evidence type="ECO:0000259" key="2">
    <source>
        <dbReference type="PROSITE" id="PS51352"/>
    </source>
</evidence>
<feature type="chain" id="PRO_5017613998" evidence="1">
    <location>
        <begin position="25"/>
        <end position="162"/>
    </location>
</feature>
<dbReference type="GO" id="GO:0016209">
    <property type="term" value="F:antioxidant activity"/>
    <property type="evidence" value="ECO:0007669"/>
    <property type="project" value="InterPro"/>
</dbReference>
<dbReference type="Pfam" id="PF00578">
    <property type="entry name" value="AhpC-TSA"/>
    <property type="match status" value="1"/>
</dbReference>
<dbReference type="PROSITE" id="PS51257">
    <property type="entry name" value="PROKAR_LIPOPROTEIN"/>
    <property type="match status" value="1"/>
</dbReference>
<dbReference type="Proteomes" id="UP000260823">
    <property type="component" value="Unassembled WGS sequence"/>
</dbReference>
<evidence type="ECO:0000313" key="3">
    <source>
        <dbReference type="EMBL" id="RFZ81405.1"/>
    </source>
</evidence>
<dbReference type="Gene3D" id="3.40.30.10">
    <property type="entry name" value="Glutaredoxin"/>
    <property type="match status" value="1"/>
</dbReference>
<dbReference type="InterPro" id="IPR000866">
    <property type="entry name" value="AhpC/TSA"/>
</dbReference>
<organism evidence="3 4">
    <name type="scientific">Mucilaginibacter terrenus</name>
    <dbReference type="NCBI Taxonomy" id="2482727"/>
    <lineage>
        <taxon>Bacteria</taxon>
        <taxon>Pseudomonadati</taxon>
        <taxon>Bacteroidota</taxon>
        <taxon>Sphingobacteriia</taxon>
        <taxon>Sphingobacteriales</taxon>
        <taxon>Sphingobacteriaceae</taxon>
        <taxon>Mucilaginibacter</taxon>
    </lineage>
</organism>
<evidence type="ECO:0000256" key="1">
    <source>
        <dbReference type="SAM" id="SignalP"/>
    </source>
</evidence>
<name>A0A3E2NK94_9SPHI</name>
<dbReference type="GO" id="GO:0016491">
    <property type="term" value="F:oxidoreductase activity"/>
    <property type="evidence" value="ECO:0007669"/>
    <property type="project" value="InterPro"/>
</dbReference>
<dbReference type="OrthoDB" id="662072at2"/>
<dbReference type="PROSITE" id="PS51352">
    <property type="entry name" value="THIOREDOXIN_2"/>
    <property type="match status" value="1"/>
</dbReference>
<dbReference type="SUPFAM" id="SSF52833">
    <property type="entry name" value="Thioredoxin-like"/>
    <property type="match status" value="1"/>
</dbReference>
<feature type="signal peptide" evidence="1">
    <location>
        <begin position="1"/>
        <end position="24"/>
    </location>
</feature>
<dbReference type="AlphaFoldDB" id="A0A3E2NK94"/>
<gene>
    <name evidence="3" type="ORF">DYU05_19175</name>
</gene>
<dbReference type="InterPro" id="IPR036249">
    <property type="entry name" value="Thioredoxin-like_sf"/>
</dbReference>
<proteinExistence type="predicted"/>
<feature type="domain" description="Thioredoxin" evidence="2">
    <location>
        <begin position="4"/>
        <end position="162"/>
    </location>
</feature>
<keyword evidence="1" id="KW-0732">Signal</keyword>
<sequence>MLYQKMKRLLFALSLIMATGCIKAQPPVIAPYKMLKMDNTYTTNADLQKNKPVMLIYFAPDCSHCQKLIYDMKPKMNSFKDLQVVMITFTDIKMVKAFDHDFNISAYKNFTMGTEGYGGSVQKYYQITTTPFVAVYDRNGFLVKSFTKVPKIPELIEAVKKV</sequence>
<evidence type="ECO:0000313" key="4">
    <source>
        <dbReference type="Proteomes" id="UP000260823"/>
    </source>
</evidence>
<keyword evidence="4" id="KW-1185">Reference proteome</keyword>
<reference evidence="3 4" key="1">
    <citation type="submission" date="2018-08" db="EMBL/GenBank/DDBJ databases">
        <title>Mucilaginibacter terrae sp. nov., isolated from manganese diggings.</title>
        <authorList>
            <person name="Huang Y."/>
            <person name="Zhou Z."/>
        </authorList>
    </citation>
    <scope>NUCLEOTIDE SEQUENCE [LARGE SCALE GENOMIC DNA]</scope>
    <source>
        <strain evidence="3 4">ZH6</strain>
    </source>
</reference>
<protein>
    <submittedName>
        <fullName evidence="3">Thioredoxin family protein</fullName>
    </submittedName>
</protein>